<keyword evidence="2" id="KW-1185">Reference proteome</keyword>
<dbReference type="InterPro" id="IPR011013">
    <property type="entry name" value="Gal_mutarotase_sf_dom"/>
</dbReference>
<dbReference type="SUPFAM" id="SSF74650">
    <property type="entry name" value="Galactose mutarotase-like"/>
    <property type="match status" value="1"/>
</dbReference>
<evidence type="ECO:0000313" key="1">
    <source>
        <dbReference type="EMBL" id="PPJ61690.1"/>
    </source>
</evidence>
<dbReference type="PANTHER" id="PTHR11122:SF13">
    <property type="entry name" value="GLUCOSE-6-PHOSPHATE 1-EPIMERASE"/>
    <property type="match status" value="1"/>
</dbReference>
<dbReference type="CDD" id="cd09025">
    <property type="entry name" value="Aldose_epim_Slr1438"/>
    <property type="match status" value="1"/>
</dbReference>
<dbReference type="EMBL" id="PGEM01000186">
    <property type="protein sequence ID" value="PPJ61690.1"/>
    <property type="molecule type" value="Genomic_DNA"/>
</dbReference>
<accession>A0A2S6CPX2</accession>
<organism evidence="1 2">
    <name type="scientific">Cuspidothrix issatschenkoi CHARLIE-1</name>
    <dbReference type="NCBI Taxonomy" id="2052836"/>
    <lineage>
        <taxon>Bacteria</taxon>
        <taxon>Bacillati</taxon>
        <taxon>Cyanobacteriota</taxon>
        <taxon>Cyanophyceae</taxon>
        <taxon>Nostocales</taxon>
        <taxon>Aphanizomenonaceae</taxon>
        <taxon>Cuspidothrix</taxon>
    </lineage>
</organism>
<dbReference type="Gene3D" id="2.70.98.10">
    <property type="match status" value="1"/>
</dbReference>
<comment type="caution">
    <text evidence="1">The sequence shown here is derived from an EMBL/GenBank/DDBJ whole genome shotgun (WGS) entry which is preliminary data.</text>
</comment>
<dbReference type="InterPro" id="IPR014718">
    <property type="entry name" value="GH-type_carb-bd"/>
</dbReference>
<dbReference type="AlphaFoldDB" id="A0A2S6CPX2"/>
<dbReference type="GO" id="GO:0005975">
    <property type="term" value="P:carbohydrate metabolic process"/>
    <property type="evidence" value="ECO:0007669"/>
    <property type="project" value="InterPro"/>
</dbReference>
<dbReference type="GO" id="GO:0030246">
    <property type="term" value="F:carbohydrate binding"/>
    <property type="evidence" value="ECO:0007669"/>
    <property type="project" value="InterPro"/>
</dbReference>
<protein>
    <submittedName>
        <fullName evidence="1">Aldose epimerase</fullName>
    </submittedName>
</protein>
<dbReference type="InterPro" id="IPR008183">
    <property type="entry name" value="Aldose_1/G6P_1-epimerase"/>
</dbReference>
<sequence>MFTIDTQQQQYKTYILTDTTANSQIEVVPERGGIITQWRIEGEEILYLDQERFTHPELSIRGGVPILFPICGNLPENTYTYNGQQYTLKQHGFGRDLPWDVASPMTENKASLTVVLKSNEQTRAVYPFDFQLNFTYTLQGNSLIIDQEYQNLSAIPLPFSAGFHPYFQCGDKSQLEFVIPSGQYLDQQTKEMHPFHGNFDFSRDEIDFAFGHLRSPSAIAIDHSRKLKLTLDYDDIYAMLVFWTVQGKDFYCLEPWTAGRNSLNTSENLTVLEPGAKKTMSVKLTANFF</sequence>
<dbReference type="Pfam" id="PF01263">
    <property type="entry name" value="Aldose_epim"/>
    <property type="match status" value="1"/>
</dbReference>
<name>A0A2S6CPX2_9CYAN</name>
<dbReference type="OrthoDB" id="9795355at2"/>
<dbReference type="RefSeq" id="WP_104389409.1">
    <property type="nucleotide sequence ID" value="NZ_PGEM01000186.1"/>
</dbReference>
<proteinExistence type="predicted"/>
<dbReference type="PANTHER" id="PTHR11122">
    <property type="entry name" value="APOSPORY-ASSOCIATED PROTEIN C-RELATED"/>
    <property type="match status" value="1"/>
</dbReference>
<dbReference type="Proteomes" id="UP000239589">
    <property type="component" value="Unassembled WGS sequence"/>
</dbReference>
<dbReference type="GO" id="GO:0016853">
    <property type="term" value="F:isomerase activity"/>
    <property type="evidence" value="ECO:0007669"/>
    <property type="project" value="InterPro"/>
</dbReference>
<reference evidence="1 2" key="1">
    <citation type="submission" date="2018-02" db="EMBL/GenBank/DDBJ databases">
        <title>Discovery of a pederin family compound in a non-symbiotic bloom-forming cyanobacterium.</title>
        <authorList>
            <person name="Kust A."/>
            <person name="Mares J."/>
            <person name="Jokela J."/>
            <person name="Urajova P."/>
            <person name="Hajek J."/>
            <person name="Saurav K."/>
            <person name="Voracova K."/>
            <person name="Fewer D.P."/>
            <person name="Haapaniemi E."/>
            <person name="Permi P."/>
            <person name="Rehakova K."/>
            <person name="Sivonen K."/>
            <person name="Hrouzek P."/>
        </authorList>
    </citation>
    <scope>NUCLEOTIDE SEQUENCE [LARGE SCALE GENOMIC DNA]</scope>
    <source>
        <strain evidence="1 2">CHARLIE-1</strain>
    </source>
</reference>
<gene>
    <name evidence="1" type="ORF">CUN59_19545</name>
</gene>
<evidence type="ECO:0000313" key="2">
    <source>
        <dbReference type="Proteomes" id="UP000239589"/>
    </source>
</evidence>